<proteinExistence type="predicted"/>
<evidence type="ECO:0000313" key="3">
    <source>
        <dbReference type="Proteomes" id="UP000283325"/>
    </source>
</evidence>
<evidence type="ECO:0000313" key="4">
    <source>
        <dbReference type="Proteomes" id="UP000284152"/>
    </source>
</evidence>
<dbReference type="EMBL" id="QRNS01000026">
    <property type="protein sequence ID" value="RHK60946.1"/>
    <property type="molecule type" value="Genomic_DNA"/>
</dbReference>
<comment type="caution">
    <text evidence="1">The sequence shown here is derived from an EMBL/GenBank/DDBJ whole genome shotgun (WGS) entry which is preliminary data.</text>
</comment>
<organism evidence="1 4">
    <name type="scientific">Dorea formicigenerans</name>
    <dbReference type="NCBI Taxonomy" id="39486"/>
    <lineage>
        <taxon>Bacteria</taxon>
        <taxon>Bacillati</taxon>
        <taxon>Bacillota</taxon>
        <taxon>Clostridia</taxon>
        <taxon>Lachnospirales</taxon>
        <taxon>Lachnospiraceae</taxon>
        <taxon>Dorea</taxon>
    </lineage>
</organism>
<protein>
    <submittedName>
        <fullName evidence="1">Uncharacterized protein</fullName>
    </submittedName>
</protein>
<dbReference type="Proteomes" id="UP000283325">
    <property type="component" value="Unassembled WGS sequence"/>
</dbReference>
<evidence type="ECO:0000313" key="2">
    <source>
        <dbReference type="EMBL" id="RHL90921.1"/>
    </source>
</evidence>
<dbReference type="Proteomes" id="UP000284152">
    <property type="component" value="Unassembled WGS sequence"/>
</dbReference>
<dbReference type="RefSeq" id="WP_117657133.1">
    <property type="nucleotide sequence ID" value="NZ_JAQDKF010000001.1"/>
</dbReference>
<dbReference type="EMBL" id="QRPD01000001">
    <property type="protein sequence ID" value="RHL90921.1"/>
    <property type="molecule type" value="Genomic_DNA"/>
</dbReference>
<name>A0A415H325_9FIRM</name>
<reference evidence="3 4" key="1">
    <citation type="submission" date="2018-08" db="EMBL/GenBank/DDBJ databases">
        <title>A genome reference for cultivated species of the human gut microbiota.</title>
        <authorList>
            <person name="Zou Y."/>
            <person name="Xue W."/>
            <person name="Luo G."/>
        </authorList>
    </citation>
    <scope>NUCLEOTIDE SEQUENCE [LARGE SCALE GENOMIC DNA]</scope>
    <source>
        <strain evidence="2 3">AF36-1BH</strain>
        <strain evidence="1 4">AF42-21</strain>
    </source>
</reference>
<accession>A0A415H325</accession>
<evidence type="ECO:0000313" key="1">
    <source>
        <dbReference type="EMBL" id="RHK60946.1"/>
    </source>
</evidence>
<dbReference type="AlphaFoldDB" id="A0A415H325"/>
<dbReference type="Gene3D" id="2.60.120.380">
    <property type="match status" value="1"/>
</dbReference>
<gene>
    <name evidence="1" type="ORF">DW054_13435</name>
    <name evidence="2" type="ORF">DWZ98_02065</name>
</gene>
<sequence>MDMILCRQGQKKECIVLKKRRKKYDIKNGKKNPCNRIDSYDVCDNYLYWGVTVNAADFEEVQITEISAGVKIDTEIKKDNDMVLYHFVPQETGKYHFHSIESGDTQGVILDSNKQILKDASDDGQANVDFSIKMELTADESYYLGVDYYLDIEEGKIT</sequence>